<evidence type="ECO:0000313" key="3">
    <source>
        <dbReference type="Proteomes" id="UP000007254"/>
    </source>
</evidence>
<name>G0GEU2_WINT7</name>
<dbReference type="Gene3D" id="1.25.10.10">
    <property type="entry name" value="Leucine-rich Repeat Variant"/>
    <property type="match status" value="1"/>
</dbReference>
<dbReference type="Pfam" id="PF13646">
    <property type="entry name" value="HEAT_2"/>
    <property type="match status" value="1"/>
</dbReference>
<dbReference type="STRING" id="869211.Spith_1232"/>
<protein>
    <recommendedName>
        <fullName evidence="4">PBS lyase HEAT domain protein repeat-containing protein</fullName>
    </recommendedName>
</protein>
<evidence type="ECO:0008006" key="4">
    <source>
        <dbReference type="Google" id="ProtNLM"/>
    </source>
</evidence>
<evidence type="ECO:0000313" key="2">
    <source>
        <dbReference type="EMBL" id="AEJ61498.1"/>
    </source>
</evidence>
<feature type="signal peptide" evidence="1">
    <location>
        <begin position="1"/>
        <end position="23"/>
    </location>
</feature>
<accession>G0GEU2</accession>
<dbReference type="InterPro" id="IPR016024">
    <property type="entry name" value="ARM-type_fold"/>
</dbReference>
<evidence type="ECO:0000256" key="1">
    <source>
        <dbReference type="SAM" id="SignalP"/>
    </source>
</evidence>
<organism evidence="2 3">
    <name type="scientific">Winmispira thermophila (strain ATCC 700085 / DSM 6578 / Z-1203)</name>
    <name type="common">Spirochaeta thermophila</name>
    <dbReference type="NCBI Taxonomy" id="869211"/>
    <lineage>
        <taxon>Bacteria</taxon>
        <taxon>Pseudomonadati</taxon>
        <taxon>Spirochaetota</taxon>
        <taxon>Spirochaetia</taxon>
        <taxon>Winmispirales</taxon>
        <taxon>Winmispiraceae</taxon>
        <taxon>Winmispira</taxon>
    </lineage>
</organism>
<proteinExistence type="predicted"/>
<reference evidence="2 3" key="1">
    <citation type="submission" date="2011-06" db="EMBL/GenBank/DDBJ databases">
        <title>The complete genome of Spirochaeta thermophila DSM 6578.</title>
        <authorList>
            <consortium name="US DOE Joint Genome Institute (JGI-PGF)"/>
            <person name="Lucas S."/>
            <person name="Lapidus A."/>
            <person name="Bruce D."/>
            <person name="Goodwin L."/>
            <person name="Pitluck S."/>
            <person name="Peters L."/>
            <person name="Kyrpides N."/>
            <person name="Mavromatis K."/>
            <person name="Ivanova N."/>
            <person name="Mikailova N."/>
            <person name="Pagani I."/>
            <person name="Chertkov O."/>
            <person name="Detter J.C."/>
            <person name="Tapia R."/>
            <person name="Han C."/>
            <person name="Land M."/>
            <person name="Hauser L."/>
            <person name="Markowitz V."/>
            <person name="Cheng J.-F."/>
            <person name="Hugenholtz P."/>
            <person name="Woyke T."/>
            <person name="Wu D."/>
            <person name="Spring S."/>
            <person name="Merkhoffer B."/>
            <person name="Schneider S."/>
            <person name="Klenk H.-P."/>
            <person name="Eisen J.A."/>
        </authorList>
    </citation>
    <scope>NUCLEOTIDE SEQUENCE [LARGE SCALE GENOMIC DNA]</scope>
    <source>
        <strain evidence="3">ATCC 700085 / DSM 6578 / Z-1203</strain>
    </source>
</reference>
<dbReference type="RefSeq" id="WP_014624841.1">
    <property type="nucleotide sequence ID" value="NC_017583.1"/>
</dbReference>
<keyword evidence="3" id="KW-1185">Reference proteome</keyword>
<dbReference type="OrthoDB" id="368950at2"/>
<keyword evidence="1" id="KW-0732">Signal</keyword>
<feature type="chain" id="PRO_5003400324" description="PBS lyase HEAT domain protein repeat-containing protein" evidence="1">
    <location>
        <begin position="24"/>
        <end position="239"/>
    </location>
</feature>
<dbReference type="SUPFAM" id="SSF48371">
    <property type="entry name" value="ARM repeat"/>
    <property type="match status" value="1"/>
</dbReference>
<dbReference type="AlphaFoldDB" id="G0GEU2"/>
<dbReference type="HOGENOM" id="CLU_081869_0_0_12"/>
<dbReference type="InterPro" id="IPR011989">
    <property type="entry name" value="ARM-like"/>
</dbReference>
<dbReference type="KEGG" id="stq:Spith_1232"/>
<dbReference type="EMBL" id="CP002903">
    <property type="protein sequence ID" value="AEJ61498.1"/>
    <property type="molecule type" value="Genomic_DNA"/>
</dbReference>
<dbReference type="Proteomes" id="UP000007254">
    <property type="component" value="Chromosome"/>
</dbReference>
<gene>
    <name evidence="2" type="ordered locus">Spith_1232</name>
</gene>
<sequence>MKRKGVFLAVCVFSALLLHGQEAGGDEATIEEYYLSQDIELRLIQDEAFSNSEELKLLALRNLERMVDEGRMSDEDAAFAILETLATETISREVRVGNRKVNNFPEVRRQACNLLGRIGGEKAKDSLLTVVLKEEEPMVVAEAVYALGRIGLNENEEVTNVLAYRLHQENIKPVPDNNLAFSTLLSIEKLAQANDGVTNPELINAIGEVITQGNYVRMVKLKALAVLEELRRIAVERKR</sequence>